<dbReference type="InterPro" id="IPR036737">
    <property type="entry name" value="OmpA-like_sf"/>
</dbReference>
<proteinExistence type="predicted"/>
<evidence type="ECO:0000313" key="4">
    <source>
        <dbReference type="EMBL" id="KGM56116.1"/>
    </source>
</evidence>
<dbReference type="RefSeq" id="WP_036134221.1">
    <property type="nucleotide sequence ID" value="NZ_AVPU01000002.1"/>
</dbReference>
<dbReference type="SUPFAM" id="SSF53850">
    <property type="entry name" value="Periplasmic binding protein-like II"/>
    <property type="match status" value="1"/>
</dbReference>
<dbReference type="Proteomes" id="UP000029998">
    <property type="component" value="Unassembled WGS sequence"/>
</dbReference>
<dbReference type="eggNOG" id="COG0226">
    <property type="taxonomic scope" value="Bacteria"/>
</dbReference>
<feature type="domain" description="PBP" evidence="3">
    <location>
        <begin position="82"/>
        <end position="273"/>
    </location>
</feature>
<evidence type="ECO:0000313" key="5">
    <source>
        <dbReference type="Proteomes" id="UP000029998"/>
    </source>
</evidence>
<comment type="caution">
    <text evidence="4">The sequence shown here is derived from an EMBL/GenBank/DDBJ whole genome shotgun (WGS) entry which is preliminary data.</text>
</comment>
<protein>
    <recommendedName>
        <fullName evidence="3">PBP domain-containing protein</fullName>
    </recommendedName>
</protein>
<dbReference type="PANTHER" id="PTHR30570:SF1">
    <property type="entry name" value="PHOSPHATE-BINDING PROTEIN PSTS"/>
    <property type="match status" value="1"/>
</dbReference>
<dbReference type="OrthoDB" id="9790048at2"/>
<name>A0A0A0EYS1_9GAMM</name>
<sequence length="442" mass="47225">MSMKFLRIAIAMCMLFAFPLSAAAQYANAERLRIHGSNTLGARLVPAVVHTWMESLGYEDVERVERGVSVTELRGMRDGEPLVVEIAKDGSASGMSALVAGNAEIAMMARAPNAAEIDAAWQLGELGSPDQEFVIALDGLAVMVHRDNPVRALSVAQLREVLSGRITDWRNLGGLPGPIRVFTPTRGGELEFLQHRVMEGAALTAARQSAPVGRISAAVANDRGAIGIMGLRSPVAPLSRPLAIGRGGEALLPTRINVQSEDYPLVQRYSLYGGQMMSALGRSLALFAVGRRAQQTVAASGHIAVTLRPAPQQPLPSGVEEYRSVVAGAQRLPLSLRFNVGSLQSLFDSRAERDLDRIVAFMRLPGNANRQATVLAFSAADPAGNLVSTFVSSDRANLVADYLQGHGVVVRRAAGLGMMRPLAAAAHPQADYVNDRVEVWVN</sequence>
<feature type="signal peptide" evidence="2">
    <location>
        <begin position="1"/>
        <end position="22"/>
    </location>
</feature>
<evidence type="ECO:0000256" key="1">
    <source>
        <dbReference type="ARBA" id="ARBA00022729"/>
    </source>
</evidence>
<keyword evidence="1 2" id="KW-0732">Signal</keyword>
<dbReference type="InterPro" id="IPR024370">
    <property type="entry name" value="PBP_domain"/>
</dbReference>
<dbReference type="STRING" id="1385517.N800_10925"/>
<dbReference type="InterPro" id="IPR050811">
    <property type="entry name" value="Phosphate_ABC_transporter"/>
</dbReference>
<accession>A0A0A0EYS1</accession>
<dbReference type="SUPFAM" id="SSF103088">
    <property type="entry name" value="OmpA-like"/>
    <property type="match status" value="1"/>
</dbReference>
<dbReference type="eggNOG" id="COG2885">
    <property type="taxonomic scope" value="Bacteria"/>
</dbReference>
<reference evidence="4 5" key="1">
    <citation type="submission" date="2013-08" db="EMBL/GenBank/DDBJ databases">
        <title>Genome sequencing of Lysobacter.</title>
        <authorList>
            <person name="Zhang S."/>
            <person name="Wang G."/>
        </authorList>
    </citation>
    <scope>NUCLEOTIDE SEQUENCE [LARGE SCALE GENOMIC DNA]</scope>
    <source>
        <strain evidence="4 5">GH1-9</strain>
    </source>
</reference>
<dbReference type="Pfam" id="PF12849">
    <property type="entry name" value="PBP_like_2"/>
    <property type="match status" value="1"/>
</dbReference>
<gene>
    <name evidence="4" type="ORF">N800_10925</name>
</gene>
<dbReference type="PANTHER" id="PTHR30570">
    <property type="entry name" value="PERIPLASMIC PHOSPHATE BINDING COMPONENT OF PHOSPHATE ABC TRANSPORTER"/>
    <property type="match status" value="1"/>
</dbReference>
<organism evidence="4 5">
    <name type="scientific">Lysobacter daejeonensis GH1-9</name>
    <dbReference type="NCBI Taxonomy" id="1385517"/>
    <lineage>
        <taxon>Bacteria</taxon>
        <taxon>Pseudomonadati</taxon>
        <taxon>Pseudomonadota</taxon>
        <taxon>Gammaproteobacteria</taxon>
        <taxon>Lysobacterales</taxon>
        <taxon>Lysobacteraceae</taxon>
        <taxon>Aerolutibacter</taxon>
    </lineage>
</organism>
<dbReference type="EMBL" id="AVPU01000002">
    <property type="protein sequence ID" value="KGM56116.1"/>
    <property type="molecule type" value="Genomic_DNA"/>
</dbReference>
<evidence type="ECO:0000259" key="3">
    <source>
        <dbReference type="Pfam" id="PF12849"/>
    </source>
</evidence>
<dbReference type="Gene3D" id="3.30.1330.60">
    <property type="entry name" value="OmpA-like domain"/>
    <property type="match status" value="1"/>
</dbReference>
<keyword evidence="5" id="KW-1185">Reference proteome</keyword>
<feature type="chain" id="PRO_5001969445" description="PBP domain-containing protein" evidence="2">
    <location>
        <begin position="23"/>
        <end position="442"/>
    </location>
</feature>
<dbReference type="AlphaFoldDB" id="A0A0A0EYS1"/>
<evidence type="ECO:0000256" key="2">
    <source>
        <dbReference type="SAM" id="SignalP"/>
    </source>
</evidence>
<dbReference type="Gene3D" id="3.40.190.10">
    <property type="entry name" value="Periplasmic binding protein-like II"/>
    <property type="match status" value="2"/>
</dbReference>